<dbReference type="Proteomes" id="UP000244904">
    <property type="component" value="Unassembled WGS sequence"/>
</dbReference>
<accession>A0A2R8AYN4</accession>
<evidence type="ECO:0000259" key="2">
    <source>
        <dbReference type="Pfam" id="PF03372"/>
    </source>
</evidence>
<proteinExistence type="predicted"/>
<sequence>MIASLALALVPAPSFALRLATFHADLSRKGPGLLLRDILASENGVDCAAKAIARARPDVITLTKFDYDFAGQNLTALARSMSAYDHILPHHYSALGNAGWPSDHDLNGDGRILLPDDGFSYGWFPGEGGMAVLSRWPLTLHADLSGLVWQGFPNAQVLSGELSASLPLSTNGHWVVQVAAPTPFDLLVFHATAPVFDGPEDLNGRRNHDEIMLWARYLAGDLSVRPSGRPVAVAGNANLDPDRGEGRRDAIATLLANPALQDPRPIGALGPATADWPSGPGALRVSYVLPPAEATVQAAGVADVPKGCDMTHRLVWVDFTLPRPLPP</sequence>
<organism evidence="3 4">
    <name type="scientific">Pseudoprimorskyibacter insulae</name>
    <dbReference type="NCBI Taxonomy" id="1695997"/>
    <lineage>
        <taxon>Bacteria</taxon>
        <taxon>Pseudomonadati</taxon>
        <taxon>Pseudomonadota</taxon>
        <taxon>Alphaproteobacteria</taxon>
        <taxon>Rhodobacterales</taxon>
        <taxon>Paracoccaceae</taxon>
        <taxon>Pseudoprimorskyibacter</taxon>
    </lineage>
</organism>
<dbReference type="InterPro" id="IPR036691">
    <property type="entry name" value="Endo/exonu/phosph_ase_sf"/>
</dbReference>
<dbReference type="Gene3D" id="3.60.10.10">
    <property type="entry name" value="Endonuclease/exonuclease/phosphatase"/>
    <property type="match status" value="1"/>
</dbReference>
<dbReference type="InterPro" id="IPR005135">
    <property type="entry name" value="Endo/exonuclease/phosphatase"/>
</dbReference>
<reference evidence="4" key="1">
    <citation type="submission" date="2018-03" db="EMBL/GenBank/DDBJ databases">
        <authorList>
            <person name="Rodrigo-Torres L."/>
            <person name="Arahal R. D."/>
            <person name="Lucena T."/>
        </authorList>
    </citation>
    <scope>NUCLEOTIDE SEQUENCE [LARGE SCALE GENOMIC DNA]</scope>
    <source>
        <strain evidence="4">CECT 8871</strain>
    </source>
</reference>
<name>A0A2R8AYN4_9RHOB</name>
<evidence type="ECO:0000256" key="1">
    <source>
        <dbReference type="SAM" id="SignalP"/>
    </source>
</evidence>
<keyword evidence="1" id="KW-0732">Signal</keyword>
<evidence type="ECO:0000313" key="4">
    <source>
        <dbReference type="Proteomes" id="UP000244904"/>
    </source>
</evidence>
<feature type="signal peptide" evidence="1">
    <location>
        <begin position="1"/>
        <end position="16"/>
    </location>
</feature>
<dbReference type="OrthoDB" id="292013at2"/>
<dbReference type="EMBL" id="OMOJ01000007">
    <property type="protein sequence ID" value="SPF81118.1"/>
    <property type="molecule type" value="Genomic_DNA"/>
</dbReference>
<dbReference type="GO" id="GO:0003824">
    <property type="term" value="F:catalytic activity"/>
    <property type="evidence" value="ECO:0007669"/>
    <property type="project" value="InterPro"/>
</dbReference>
<evidence type="ECO:0000313" key="3">
    <source>
        <dbReference type="EMBL" id="SPF81118.1"/>
    </source>
</evidence>
<gene>
    <name evidence="3" type="ORF">PRI8871_02936</name>
</gene>
<dbReference type="Pfam" id="PF03372">
    <property type="entry name" value="Exo_endo_phos"/>
    <property type="match status" value="1"/>
</dbReference>
<dbReference type="RefSeq" id="WP_108886976.1">
    <property type="nucleotide sequence ID" value="NZ_OMOJ01000007.1"/>
</dbReference>
<feature type="domain" description="Endonuclease/exonuclease/phosphatase" evidence="2">
    <location>
        <begin position="46"/>
        <end position="302"/>
    </location>
</feature>
<dbReference type="AlphaFoldDB" id="A0A2R8AYN4"/>
<keyword evidence="4" id="KW-1185">Reference proteome</keyword>
<feature type="chain" id="PRO_5015303510" description="Endonuclease/exonuclease/phosphatase domain-containing protein" evidence="1">
    <location>
        <begin position="17"/>
        <end position="327"/>
    </location>
</feature>
<dbReference type="SUPFAM" id="SSF56219">
    <property type="entry name" value="DNase I-like"/>
    <property type="match status" value="1"/>
</dbReference>
<protein>
    <recommendedName>
        <fullName evidence="2">Endonuclease/exonuclease/phosphatase domain-containing protein</fullName>
    </recommendedName>
</protein>